<dbReference type="AlphaFoldDB" id="A0A8S9K2H2"/>
<protein>
    <submittedName>
        <fullName evidence="1">Uncharacterized protein</fullName>
    </submittedName>
</protein>
<name>A0A8S9K2H2_BRACR</name>
<accession>A0A8S9K2H2</accession>
<evidence type="ECO:0000313" key="1">
    <source>
        <dbReference type="EMBL" id="KAF2587616.1"/>
    </source>
</evidence>
<gene>
    <name evidence="1" type="ORF">F2Q70_00037412</name>
</gene>
<sequence length="57" mass="6210">MEKSSSERQTCLCAPSHQPGPFRCRYHRRNSGLGMPRGIFILSMLAGAGSNSDSPKT</sequence>
<comment type="caution">
    <text evidence="1">The sequence shown here is derived from an EMBL/GenBank/DDBJ whole genome shotgun (WGS) entry which is preliminary data.</text>
</comment>
<organism evidence="1">
    <name type="scientific">Brassica cretica</name>
    <name type="common">Mustard</name>
    <dbReference type="NCBI Taxonomy" id="69181"/>
    <lineage>
        <taxon>Eukaryota</taxon>
        <taxon>Viridiplantae</taxon>
        <taxon>Streptophyta</taxon>
        <taxon>Embryophyta</taxon>
        <taxon>Tracheophyta</taxon>
        <taxon>Spermatophyta</taxon>
        <taxon>Magnoliopsida</taxon>
        <taxon>eudicotyledons</taxon>
        <taxon>Gunneridae</taxon>
        <taxon>Pentapetalae</taxon>
        <taxon>rosids</taxon>
        <taxon>malvids</taxon>
        <taxon>Brassicales</taxon>
        <taxon>Brassicaceae</taxon>
        <taxon>Brassiceae</taxon>
        <taxon>Brassica</taxon>
    </lineage>
</organism>
<dbReference type="EMBL" id="QGKY02000246">
    <property type="protein sequence ID" value="KAF2587616.1"/>
    <property type="molecule type" value="Genomic_DNA"/>
</dbReference>
<reference evidence="1" key="1">
    <citation type="submission" date="2019-12" db="EMBL/GenBank/DDBJ databases">
        <title>Genome sequencing and annotation of Brassica cretica.</title>
        <authorList>
            <person name="Studholme D.J."/>
            <person name="Sarris P.F."/>
        </authorList>
    </citation>
    <scope>NUCLEOTIDE SEQUENCE</scope>
    <source>
        <strain evidence="1">PFS-102/07</strain>
        <tissue evidence="1">Leaf</tissue>
    </source>
</reference>
<proteinExistence type="predicted"/>